<dbReference type="AlphaFoldDB" id="A0A3S4IDU3"/>
<protein>
    <submittedName>
        <fullName evidence="1">Inner membrane protein</fullName>
    </submittedName>
</protein>
<organism evidence="1 2">
    <name type="scientific">Salmonella enterica I</name>
    <dbReference type="NCBI Taxonomy" id="59201"/>
    <lineage>
        <taxon>Bacteria</taxon>
        <taxon>Pseudomonadati</taxon>
        <taxon>Pseudomonadota</taxon>
        <taxon>Gammaproteobacteria</taxon>
        <taxon>Enterobacterales</taxon>
        <taxon>Enterobacteriaceae</taxon>
        <taxon>Salmonella</taxon>
    </lineage>
</organism>
<evidence type="ECO:0000313" key="1">
    <source>
        <dbReference type="EMBL" id="VEB51357.1"/>
    </source>
</evidence>
<name>A0A3S4IDU3_SALET</name>
<dbReference type="Proteomes" id="UP000269208">
    <property type="component" value="Chromosome"/>
</dbReference>
<reference evidence="1 2" key="1">
    <citation type="submission" date="2018-12" db="EMBL/GenBank/DDBJ databases">
        <authorList>
            <consortium name="Pathogen Informatics"/>
        </authorList>
    </citation>
    <scope>NUCLEOTIDE SEQUENCE [LARGE SCALE GENOMIC DNA]</scope>
    <source>
        <strain evidence="1 2">NCTC6754</strain>
    </source>
</reference>
<accession>A0A3S4IDU3</accession>
<gene>
    <name evidence="1" type="ORF">NCTC6754_01060</name>
</gene>
<evidence type="ECO:0000313" key="2">
    <source>
        <dbReference type="Proteomes" id="UP000269208"/>
    </source>
</evidence>
<proteinExistence type="predicted"/>
<sequence>MNGVEKSDCLYEQAARTLGRSITALGNDGNYELTFKVEDVAGNIREFGPQNVILDTVISPLTVVLREADDSGKGWRLDHQ</sequence>
<dbReference type="EMBL" id="LR134190">
    <property type="protein sequence ID" value="VEB51357.1"/>
    <property type="molecule type" value="Genomic_DNA"/>
</dbReference>